<evidence type="ECO:0000313" key="2">
    <source>
        <dbReference type="Proteomes" id="UP001139103"/>
    </source>
</evidence>
<accession>A0A9X1SJM9</accession>
<dbReference type="CDD" id="cd07814">
    <property type="entry name" value="SRPBCC_CalC_Aha1-like"/>
    <property type="match status" value="1"/>
</dbReference>
<sequence length="156" mass="17537">MVAVNNSEAVRVLHIYLETEIAAPIDIAWEAMLAEMGPECVLPNSDDTPFPMVLEAWPGGRWYRDLGNDAGHLWGHVQVIKPSKLLEICGPLFMSYAVTNHLQYRLIEEDGVTTMQMTHRGLGQIAQEVFDGANAGWGSRNQRIKDHAERLARQRN</sequence>
<dbReference type="RefSeq" id="WP_230225027.1">
    <property type="nucleotide sequence ID" value="NZ_JAJKFT010000010.1"/>
</dbReference>
<dbReference type="Proteomes" id="UP001139103">
    <property type="component" value="Unassembled WGS sequence"/>
</dbReference>
<evidence type="ECO:0000313" key="1">
    <source>
        <dbReference type="EMBL" id="MCC9632171.1"/>
    </source>
</evidence>
<comment type="caution">
    <text evidence="1">The sequence shown here is derived from an EMBL/GenBank/DDBJ whole genome shotgun (WGS) entry which is preliminary data.</text>
</comment>
<gene>
    <name evidence="1" type="ORF">LOC68_27565</name>
</gene>
<dbReference type="Gene3D" id="3.30.530.20">
    <property type="match status" value="1"/>
</dbReference>
<dbReference type="AlphaFoldDB" id="A0A9X1SJM9"/>
<dbReference type="SUPFAM" id="SSF55961">
    <property type="entry name" value="Bet v1-like"/>
    <property type="match status" value="1"/>
</dbReference>
<keyword evidence="2" id="KW-1185">Reference proteome</keyword>
<proteinExistence type="predicted"/>
<dbReference type="EMBL" id="JAJKFT010000010">
    <property type="protein sequence ID" value="MCC9632171.1"/>
    <property type="molecule type" value="Genomic_DNA"/>
</dbReference>
<name>A0A9X1SJM9_9BACT</name>
<reference evidence="1" key="1">
    <citation type="submission" date="2021-11" db="EMBL/GenBank/DDBJ databases">
        <title>Genome sequence.</title>
        <authorList>
            <person name="Sun Q."/>
        </authorList>
    </citation>
    <scope>NUCLEOTIDE SEQUENCE</scope>
    <source>
        <strain evidence="1">JC732</strain>
    </source>
</reference>
<dbReference type="InterPro" id="IPR023393">
    <property type="entry name" value="START-like_dom_sf"/>
</dbReference>
<protein>
    <submittedName>
        <fullName evidence="1">SRPBCC domain-containing protein</fullName>
    </submittedName>
</protein>
<organism evidence="1 2">
    <name type="scientific">Blastopirellula sediminis</name>
    <dbReference type="NCBI Taxonomy" id="2894196"/>
    <lineage>
        <taxon>Bacteria</taxon>
        <taxon>Pseudomonadati</taxon>
        <taxon>Planctomycetota</taxon>
        <taxon>Planctomycetia</taxon>
        <taxon>Pirellulales</taxon>
        <taxon>Pirellulaceae</taxon>
        <taxon>Blastopirellula</taxon>
    </lineage>
</organism>